<keyword evidence="2" id="KW-1185">Reference proteome</keyword>
<dbReference type="EMBL" id="JANBUJ010004066">
    <property type="protein sequence ID" value="KAJ2758566.1"/>
    <property type="molecule type" value="Genomic_DNA"/>
</dbReference>
<name>A0ACC1JJ45_9FUNG</name>
<sequence length="221" mass="23955">MATAIQDNGGILTVDDFAAYKPVDREPVEGFYHGRRVLTGSPPTSGSIVLNMLNVLEGFTLAAEGPSALNYHRLVEAMKFGAAQRTVLADPSFVDIVANVSRQISKHFAADIRANISDAETFGLAHYAPEYDVLNNHGTTHISVLDKDDMAVSLTSTVNLEFGARVMDPRTGVIFNDEMDDFSTTNQTNGFGLRPSPNNKIVPRKRPLSSTSATIVENNGR</sequence>
<feature type="non-terminal residue" evidence="1">
    <location>
        <position position="221"/>
    </location>
</feature>
<organism evidence="1 2">
    <name type="scientific">Coemansia nantahalensis</name>
    <dbReference type="NCBI Taxonomy" id="2789366"/>
    <lineage>
        <taxon>Eukaryota</taxon>
        <taxon>Fungi</taxon>
        <taxon>Fungi incertae sedis</taxon>
        <taxon>Zoopagomycota</taxon>
        <taxon>Kickxellomycotina</taxon>
        <taxon>Kickxellomycetes</taxon>
        <taxon>Kickxellales</taxon>
        <taxon>Kickxellaceae</taxon>
        <taxon>Coemansia</taxon>
    </lineage>
</organism>
<evidence type="ECO:0000313" key="1">
    <source>
        <dbReference type="EMBL" id="KAJ2758566.1"/>
    </source>
</evidence>
<reference evidence="1" key="1">
    <citation type="submission" date="2022-07" db="EMBL/GenBank/DDBJ databases">
        <title>Phylogenomic reconstructions and comparative analyses of Kickxellomycotina fungi.</title>
        <authorList>
            <person name="Reynolds N.K."/>
            <person name="Stajich J.E."/>
            <person name="Barry K."/>
            <person name="Grigoriev I.V."/>
            <person name="Crous P."/>
            <person name="Smith M.E."/>
        </authorList>
    </citation>
    <scope>NUCLEOTIDE SEQUENCE</scope>
    <source>
        <strain evidence="1">CBS 109366</strain>
    </source>
</reference>
<accession>A0ACC1JJ45</accession>
<gene>
    <name evidence="1" type="ORF">IWQ57_006792</name>
</gene>
<evidence type="ECO:0000313" key="2">
    <source>
        <dbReference type="Proteomes" id="UP001140234"/>
    </source>
</evidence>
<protein>
    <submittedName>
        <fullName evidence="1">Uncharacterized protein</fullName>
    </submittedName>
</protein>
<proteinExistence type="predicted"/>
<dbReference type="Proteomes" id="UP001140234">
    <property type="component" value="Unassembled WGS sequence"/>
</dbReference>
<comment type="caution">
    <text evidence="1">The sequence shown here is derived from an EMBL/GenBank/DDBJ whole genome shotgun (WGS) entry which is preliminary data.</text>
</comment>